<dbReference type="EMBL" id="KB932202">
    <property type="protein sequence ID" value="KCV71857.1"/>
    <property type="molecule type" value="Genomic_DNA"/>
</dbReference>
<feature type="compositionally biased region" description="Basic and acidic residues" evidence="1">
    <location>
        <begin position="302"/>
        <end position="320"/>
    </location>
</feature>
<feature type="compositionally biased region" description="Low complexity" evidence="1">
    <location>
        <begin position="140"/>
        <end position="155"/>
    </location>
</feature>
<evidence type="ECO:0000256" key="1">
    <source>
        <dbReference type="SAM" id="MobiDB-lite"/>
    </source>
</evidence>
<evidence type="ECO:0008006" key="4">
    <source>
        <dbReference type="Google" id="ProtNLM"/>
    </source>
</evidence>
<feature type="compositionally biased region" description="Polar residues" evidence="1">
    <location>
        <begin position="168"/>
        <end position="177"/>
    </location>
</feature>
<dbReference type="GeneID" id="20525995"/>
<sequence>MLPYQSPPVGGYSTAPFPLPGPPPPCATSVPTISHPLHTYLRRCVLSKSSPYGAVQAFSPGAGSSPALAAAETGPHAPAETAAAAAAAAAGPDQSAGLVPDQQRPPGPVDASPPAGATTGGPMCQAGQGACIRVHESPKPGSRPAARGGAPPAAGEQSDDSAGAGPKSESSLSQLTANDDHSDSRLLAAHRMHSTDHSMDALADGAASERQEEGSSGDLHALPAADDSAAPMATATPSQGGAEGSREVDMLDGPEQDDLLATVPAAHHQLAGMATLPYSASEEDMRRPAGGPDSQGFYPQEDQGREASDQDARSSNDRLTDTMPTGMPAPLAEGKFEMPVSAAGAGTGPGDFARPTTGGGPASAPGAGLWPAANAEEMLLPAVATQLGVEGGARQQPGQDPGGATGHGPFHPGTDSQWWWWYPPGNPVPLDPATMSLLAEASAGSRGSGSGPGGPYHQAAAIPLAFVDSSGSPPAHTSGLGPGVLSSPGAAATAAATVVTAGSLPAGGLRRGVHLTARGGGIQRPFGHPGKLHASLVLPLAFNTPYVQPSPGSSGIAGAAAGVTGAPAGAISSTAGGAASTLIDADAQRSDGEASRHMVTLPSEGGSLFCGRDHHICALWINDIHCSRKHAEIVLESFPRRKVTLRLFGSNPTKVYRSLPSSSSLVNPRSYSQLTSNPAGMLGSAVVAGAKSAAAQVAAAGQNGGPPIGMPDLSSPSNASAAAHWWWWGGAPDPAPVEFSSVTGQGQLSQSWTVREPSPPQTAIFVLVRDDRLELRDGDTVVFPKDHAYVVHIERGDEGLLGR</sequence>
<accession>A0A058ZEH5</accession>
<proteinExistence type="predicted"/>
<name>A0A058ZEH5_FONAL</name>
<evidence type="ECO:0000313" key="3">
    <source>
        <dbReference type="Proteomes" id="UP000030693"/>
    </source>
</evidence>
<dbReference type="InterPro" id="IPR008984">
    <property type="entry name" value="SMAD_FHA_dom_sf"/>
</dbReference>
<evidence type="ECO:0000313" key="2">
    <source>
        <dbReference type="EMBL" id="KCV71857.1"/>
    </source>
</evidence>
<organism evidence="2">
    <name type="scientific">Fonticula alba</name>
    <name type="common">Slime mold</name>
    <dbReference type="NCBI Taxonomy" id="691883"/>
    <lineage>
        <taxon>Eukaryota</taxon>
        <taxon>Rotosphaerida</taxon>
        <taxon>Fonticulaceae</taxon>
        <taxon>Fonticula</taxon>
    </lineage>
</organism>
<dbReference type="Proteomes" id="UP000030693">
    <property type="component" value="Unassembled WGS sequence"/>
</dbReference>
<dbReference type="AlphaFoldDB" id="A0A058ZEH5"/>
<keyword evidence="3" id="KW-1185">Reference proteome</keyword>
<feature type="compositionally biased region" description="Low complexity" evidence="1">
    <location>
        <begin position="62"/>
        <end position="92"/>
    </location>
</feature>
<feature type="region of interest" description="Disordered" evidence="1">
    <location>
        <begin position="390"/>
        <end position="412"/>
    </location>
</feature>
<dbReference type="Gene3D" id="2.60.200.20">
    <property type="match status" value="1"/>
</dbReference>
<protein>
    <recommendedName>
        <fullName evidence="4">FHA domain-containing protein</fullName>
    </recommendedName>
</protein>
<dbReference type="SUPFAM" id="SSF49879">
    <property type="entry name" value="SMAD/FHA domain"/>
    <property type="match status" value="1"/>
</dbReference>
<feature type="region of interest" description="Disordered" evidence="1">
    <location>
        <begin position="62"/>
        <end position="369"/>
    </location>
</feature>
<reference evidence="2" key="1">
    <citation type="submission" date="2013-04" db="EMBL/GenBank/DDBJ databases">
        <title>The Genome Sequence of Fonticula alba ATCC 38817.</title>
        <authorList>
            <consortium name="The Broad Institute Genomics Platform"/>
            <person name="Russ C."/>
            <person name="Cuomo C."/>
            <person name="Burger G."/>
            <person name="Gray M.W."/>
            <person name="Holland P.W.H."/>
            <person name="King N."/>
            <person name="Lang F.B.F."/>
            <person name="Roger A.J."/>
            <person name="Ruiz-Trillo I."/>
            <person name="Brown M."/>
            <person name="Walker B."/>
            <person name="Young S."/>
            <person name="Zeng Q."/>
            <person name="Gargeya S."/>
            <person name="Fitzgerald M."/>
            <person name="Haas B."/>
            <person name="Abouelleil A."/>
            <person name="Allen A.W."/>
            <person name="Alvarado L."/>
            <person name="Arachchi H.M."/>
            <person name="Berlin A.M."/>
            <person name="Chapman S.B."/>
            <person name="Gainer-Dewar J."/>
            <person name="Goldberg J."/>
            <person name="Griggs A."/>
            <person name="Gujja S."/>
            <person name="Hansen M."/>
            <person name="Howarth C."/>
            <person name="Imamovic A."/>
            <person name="Ireland A."/>
            <person name="Larimer J."/>
            <person name="McCowan C."/>
            <person name="Murphy C."/>
            <person name="Pearson M."/>
            <person name="Poon T.W."/>
            <person name="Priest M."/>
            <person name="Roberts A."/>
            <person name="Saif S."/>
            <person name="Shea T."/>
            <person name="Sisk P."/>
            <person name="Sykes S."/>
            <person name="Wortman J."/>
            <person name="Nusbaum C."/>
            <person name="Birren B."/>
        </authorList>
    </citation>
    <scope>NUCLEOTIDE SEQUENCE [LARGE SCALE GENOMIC DNA]</scope>
    <source>
        <strain evidence="2">ATCC 38817</strain>
    </source>
</reference>
<dbReference type="RefSeq" id="XP_009493435.1">
    <property type="nucleotide sequence ID" value="XM_009495160.1"/>
</dbReference>
<feature type="compositionally biased region" description="Low complexity" evidence="1">
    <location>
        <begin position="221"/>
        <end position="238"/>
    </location>
</feature>
<gene>
    <name evidence="2" type="ORF">H696_01270</name>
</gene>